<dbReference type="SUPFAM" id="SSF52087">
    <property type="entry name" value="CRAL/TRIO domain"/>
    <property type="match status" value="1"/>
</dbReference>
<dbReference type="GO" id="GO:0007264">
    <property type="term" value="P:small GTPase-mediated signal transduction"/>
    <property type="evidence" value="ECO:0007669"/>
    <property type="project" value="TreeGrafter"/>
</dbReference>
<dbReference type="Pfam" id="PF13716">
    <property type="entry name" value="CRAL_TRIO_2"/>
    <property type="match status" value="1"/>
</dbReference>
<dbReference type="Gene3D" id="3.40.525.10">
    <property type="entry name" value="CRAL-TRIO lipid binding domain"/>
    <property type="match status" value="1"/>
</dbReference>
<reference evidence="3 4" key="1">
    <citation type="journal article" date="2013" name="MBio">
        <title>Genome sequencing of the plant pathogen Taphrina deformans, the causal agent of peach leaf curl.</title>
        <authorList>
            <person name="Cisse O.H."/>
            <person name="Almeida J.M.G.C.F."/>
            <person name="Fonseca A."/>
            <person name="Kumar A.A."/>
            <person name="Salojaervi J."/>
            <person name="Overmyer K."/>
            <person name="Hauser P.M."/>
            <person name="Pagni M."/>
        </authorList>
    </citation>
    <scope>NUCLEOTIDE SEQUENCE [LARGE SCALE GENOMIC DNA]</scope>
    <source>
        <strain evidence="4">PYCC 5710 / ATCC 11124 / CBS 356.35 / IMI 108563 / JCM 9778 / NBRC 8474</strain>
    </source>
</reference>
<protein>
    <recommendedName>
        <fullName evidence="2">CRAL-TRIO domain-containing protein</fullName>
    </recommendedName>
</protein>
<proteinExistence type="predicted"/>
<evidence type="ECO:0000313" key="4">
    <source>
        <dbReference type="Proteomes" id="UP000013776"/>
    </source>
</evidence>
<evidence type="ECO:0000259" key="2">
    <source>
        <dbReference type="Pfam" id="PF13716"/>
    </source>
</evidence>
<keyword evidence="4" id="KW-1185">Reference proteome</keyword>
<dbReference type="VEuPathDB" id="FungiDB:TAPDE_003485"/>
<accession>R4XFK7</accession>
<sequence>MADLANTLCYLARPSSPAIPPLFVLSLPDEDCDFDDLLPRILHIIDCEKFAGSKSSKTFKYELLIFCASGHHRPSWPWLIQAFSKLDKKYKKALQKLYLVHEKSWVRVCMQLLENVVSPKFARKVRHVKTLAKLHEMLGDVMLTILIPDRVLQYDLQTTQDNSRPRKPRRDVKQSDHAQAAKSSACTTDDDVPSKPAPPTIPAARVNSRAAKKTSGSLVDTTENSVLPSIPPRRSSSTRTQETRPSSRDSVIFEDPEDEDAANTACMNLQTILKQSIDEQSTKPVPGHRSSSAPTVVHPNVPRASQMLPTNKAQMTKAPATLRRAISGPLTPSSGMKQNFLLPDPSKPPPKIKIHGKEVRVKTRKLKPGESEGRVGGLKALFEERALVAQSMA</sequence>
<feature type="compositionally biased region" description="Polar residues" evidence="1">
    <location>
        <begin position="282"/>
        <end position="294"/>
    </location>
</feature>
<dbReference type="InterPro" id="IPR001251">
    <property type="entry name" value="CRAL-TRIO_dom"/>
</dbReference>
<dbReference type="EMBL" id="CAHR02000133">
    <property type="protein sequence ID" value="CCG83267.1"/>
    <property type="molecule type" value="Genomic_DNA"/>
</dbReference>
<feature type="region of interest" description="Disordered" evidence="1">
    <location>
        <begin position="157"/>
        <end position="254"/>
    </location>
</feature>
<feature type="region of interest" description="Disordered" evidence="1">
    <location>
        <begin position="281"/>
        <end position="302"/>
    </location>
</feature>
<organism evidence="3 4">
    <name type="scientific">Taphrina deformans (strain PYCC 5710 / ATCC 11124 / CBS 356.35 / IMI 108563 / JCM 9778 / NBRC 8474)</name>
    <name type="common">Peach leaf curl fungus</name>
    <name type="synonym">Lalaria deformans</name>
    <dbReference type="NCBI Taxonomy" id="1097556"/>
    <lineage>
        <taxon>Eukaryota</taxon>
        <taxon>Fungi</taxon>
        <taxon>Dikarya</taxon>
        <taxon>Ascomycota</taxon>
        <taxon>Taphrinomycotina</taxon>
        <taxon>Taphrinomycetes</taxon>
        <taxon>Taphrinales</taxon>
        <taxon>Taphrinaceae</taxon>
        <taxon>Taphrina</taxon>
    </lineage>
</organism>
<dbReference type="InterPro" id="IPR036865">
    <property type="entry name" value="CRAL-TRIO_dom_sf"/>
</dbReference>
<dbReference type="PANTHER" id="PTHR45808:SF2">
    <property type="entry name" value="RHO GTPASE-ACTIVATING PROTEIN 68F"/>
    <property type="match status" value="1"/>
</dbReference>
<gene>
    <name evidence="3" type="ORF">TAPDE_003485</name>
</gene>
<dbReference type="AlphaFoldDB" id="R4XFK7"/>
<evidence type="ECO:0000313" key="3">
    <source>
        <dbReference type="EMBL" id="CCG83267.1"/>
    </source>
</evidence>
<dbReference type="GO" id="GO:0005096">
    <property type="term" value="F:GTPase activator activity"/>
    <property type="evidence" value="ECO:0007669"/>
    <property type="project" value="TreeGrafter"/>
</dbReference>
<dbReference type="PANTHER" id="PTHR45808">
    <property type="entry name" value="RHO GTPASE-ACTIVATING PROTEIN 68F"/>
    <property type="match status" value="1"/>
</dbReference>
<dbReference type="GO" id="GO:0005737">
    <property type="term" value="C:cytoplasm"/>
    <property type="evidence" value="ECO:0007669"/>
    <property type="project" value="TreeGrafter"/>
</dbReference>
<dbReference type="STRING" id="1097556.R4XFK7"/>
<comment type="caution">
    <text evidence="3">The sequence shown here is derived from an EMBL/GenBank/DDBJ whole genome shotgun (WGS) entry which is preliminary data.</text>
</comment>
<feature type="domain" description="CRAL-TRIO" evidence="2">
    <location>
        <begin position="57"/>
        <end position="155"/>
    </location>
</feature>
<feature type="compositionally biased region" description="Polar residues" evidence="1">
    <location>
        <begin position="214"/>
        <end position="227"/>
    </location>
</feature>
<dbReference type="OrthoDB" id="410651at2759"/>
<evidence type="ECO:0000256" key="1">
    <source>
        <dbReference type="SAM" id="MobiDB-lite"/>
    </source>
</evidence>
<dbReference type="Proteomes" id="UP000013776">
    <property type="component" value="Unassembled WGS sequence"/>
</dbReference>
<name>R4XFK7_TAPDE</name>